<dbReference type="Gene3D" id="2.40.70.10">
    <property type="entry name" value="Acid Proteases"/>
    <property type="match status" value="2"/>
</dbReference>
<feature type="signal peptide" evidence="1">
    <location>
        <begin position="1"/>
        <end position="19"/>
    </location>
</feature>
<dbReference type="Gene3D" id="2.30.30.700">
    <property type="entry name" value="SLA1 homology domain 1"/>
    <property type="match status" value="1"/>
</dbReference>
<feature type="chain" id="PRO_5047411729" evidence="1">
    <location>
        <begin position="20"/>
        <end position="470"/>
    </location>
</feature>
<dbReference type="SUPFAM" id="SSF50630">
    <property type="entry name" value="Acid proteases"/>
    <property type="match status" value="2"/>
</dbReference>
<sequence length="470" mass="51152">MKRTLFAALLLALSPVVSAQDAAGAVEYRDFVGPGGKPISAVIVDKTDTEVVLLLKNGKRTTVALDKLGPLDRDYISSWSKEKAVFLQKCRNLTIRQVLELRGYESFVFRFENNSIFIDGKLNGTPGKFLIDTGAGTSLLHIPFAKTANCEVGPLDEVIRGVAGEAPAGWTDVPTVAFGESVFKGRKILATDLTNGLPEGSKAPEDAILGADILSQLDAVISYPERRIFLRPDKSDEAAVEGVDEAEEGDEAVAFRIFKTKDNQTYRGKVTSKTPTVVTLSLVGGKTLQVPVSKLQPADAEYVSNWSEAGAFFLQHCQSLKIQELLELRKYQSFEYERRGNHIFVDGTLNDNKVTYMIDTGADGTCLHIEAAKKYGCEVGPLDVWVYGIGGKAPAAVTMIPKLTMGDAVLTNRKILSTDLNRGGGAEAMGHVGLFGADFMRELEAVITYRENRIFLIQRAMPVAPVDPKK</sequence>
<organism evidence="2 3">
    <name type="scientific">Luteolibacter arcticus</name>
    <dbReference type="NCBI Taxonomy" id="1581411"/>
    <lineage>
        <taxon>Bacteria</taxon>
        <taxon>Pseudomonadati</taxon>
        <taxon>Verrucomicrobiota</taxon>
        <taxon>Verrucomicrobiia</taxon>
        <taxon>Verrucomicrobiales</taxon>
        <taxon>Verrucomicrobiaceae</taxon>
        <taxon>Luteolibacter</taxon>
    </lineage>
</organism>
<evidence type="ECO:0000313" key="3">
    <source>
        <dbReference type="Proteomes" id="UP001320876"/>
    </source>
</evidence>
<keyword evidence="3" id="KW-1185">Reference proteome</keyword>
<dbReference type="Proteomes" id="UP001320876">
    <property type="component" value="Unassembled WGS sequence"/>
</dbReference>
<dbReference type="CDD" id="cd05483">
    <property type="entry name" value="retropepsin_like_bacteria"/>
    <property type="match status" value="2"/>
</dbReference>
<name>A0ABT3GPW9_9BACT</name>
<reference evidence="2 3" key="1">
    <citation type="submission" date="2022-10" db="EMBL/GenBank/DDBJ databases">
        <title>Luteolibacter arcticus strain CCTCC AB 2014275, whole genome shotgun sequencing project.</title>
        <authorList>
            <person name="Zhao G."/>
            <person name="Shen L."/>
        </authorList>
    </citation>
    <scope>NUCLEOTIDE SEQUENCE [LARGE SCALE GENOMIC DNA]</scope>
    <source>
        <strain evidence="2 3">CCTCC AB 2014275</strain>
    </source>
</reference>
<evidence type="ECO:0000256" key="1">
    <source>
        <dbReference type="SAM" id="SignalP"/>
    </source>
</evidence>
<protein>
    <submittedName>
        <fullName evidence="2">Retroviral-like aspartic protease family protein</fullName>
    </submittedName>
</protein>
<accession>A0ABT3GPW9</accession>
<keyword evidence="1" id="KW-0732">Signal</keyword>
<dbReference type="RefSeq" id="WP_264489683.1">
    <property type="nucleotide sequence ID" value="NZ_JAPDDT010000015.1"/>
</dbReference>
<dbReference type="Pfam" id="PF13650">
    <property type="entry name" value="Asp_protease_2"/>
    <property type="match status" value="2"/>
</dbReference>
<proteinExistence type="predicted"/>
<evidence type="ECO:0000313" key="2">
    <source>
        <dbReference type="EMBL" id="MCW1925576.1"/>
    </source>
</evidence>
<gene>
    <name evidence="2" type="ORF">OKA05_23660</name>
</gene>
<comment type="caution">
    <text evidence="2">The sequence shown here is derived from an EMBL/GenBank/DDBJ whole genome shotgun (WGS) entry which is preliminary data.</text>
</comment>
<dbReference type="EMBL" id="JAPDDT010000015">
    <property type="protein sequence ID" value="MCW1925576.1"/>
    <property type="molecule type" value="Genomic_DNA"/>
</dbReference>
<dbReference type="InterPro" id="IPR034122">
    <property type="entry name" value="Retropepsin-like_bacterial"/>
</dbReference>
<dbReference type="InterPro" id="IPR021109">
    <property type="entry name" value="Peptidase_aspartic_dom_sf"/>
</dbReference>